<feature type="transmembrane region" description="Helical" evidence="1">
    <location>
        <begin position="6"/>
        <end position="27"/>
    </location>
</feature>
<name>A0A0W8FY36_9ZZZZ</name>
<dbReference type="EMBL" id="LNQE01000600">
    <property type="protein sequence ID" value="KUG25789.1"/>
    <property type="molecule type" value="Genomic_DNA"/>
</dbReference>
<reference evidence="2" key="1">
    <citation type="journal article" date="2015" name="Proc. Natl. Acad. Sci. U.S.A.">
        <title>Networks of energetic and metabolic interactions define dynamics in microbial communities.</title>
        <authorList>
            <person name="Embree M."/>
            <person name="Liu J.K."/>
            <person name="Al-Bassam M.M."/>
            <person name="Zengler K."/>
        </authorList>
    </citation>
    <scope>NUCLEOTIDE SEQUENCE</scope>
</reference>
<keyword evidence="1" id="KW-0812">Transmembrane</keyword>
<evidence type="ECO:0008006" key="3">
    <source>
        <dbReference type="Google" id="ProtNLM"/>
    </source>
</evidence>
<gene>
    <name evidence="2" type="ORF">ASZ90_004385</name>
</gene>
<dbReference type="AlphaFoldDB" id="A0A0W8FY36"/>
<sequence>MKSIKYIIAIIAASILFSGCISVDGYFKKIRNKVFSSVNGDFQREVEFAVGPALLTMSSIAVSISDAPEFTDDMLRKIERVQIGVYKNRDWRSYKPNFNSLKNISNDLIDDGYKVIVRSSSYKEMVAVMVKEKHERLNEMFVIAVNEDELVMTQIFGDLDELIEIAIRSDGLNFGYAKN</sequence>
<dbReference type="InterPro" id="IPR025348">
    <property type="entry name" value="DUF4252"/>
</dbReference>
<dbReference type="Pfam" id="PF14060">
    <property type="entry name" value="DUF4252"/>
    <property type="match status" value="1"/>
</dbReference>
<protein>
    <recommendedName>
        <fullName evidence="3">DUF4252 domain-containing protein</fullName>
    </recommendedName>
</protein>
<evidence type="ECO:0000256" key="1">
    <source>
        <dbReference type="SAM" id="Phobius"/>
    </source>
</evidence>
<evidence type="ECO:0000313" key="2">
    <source>
        <dbReference type="EMBL" id="KUG25789.1"/>
    </source>
</evidence>
<keyword evidence="1" id="KW-1133">Transmembrane helix</keyword>
<proteinExistence type="predicted"/>
<dbReference type="PROSITE" id="PS51257">
    <property type="entry name" value="PROKAR_LIPOPROTEIN"/>
    <property type="match status" value="1"/>
</dbReference>
<comment type="caution">
    <text evidence="2">The sequence shown here is derived from an EMBL/GenBank/DDBJ whole genome shotgun (WGS) entry which is preliminary data.</text>
</comment>
<organism evidence="2">
    <name type="scientific">hydrocarbon metagenome</name>
    <dbReference type="NCBI Taxonomy" id="938273"/>
    <lineage>
        <taxon>unclassified sequences</taxon>
        <taxon>metagenomes</taxon>
        <taxon>ecological metagenomes</taxon>
    </lineage>
</organism>
<accession>A0A0W8FY36</accession>
<keyword evidence="1" id="KW-0472">Membrane</keyword>